<comment type="caution">
    <text evidence="2">The sequence shown here is derived from an EMBL/GenBank/DDBJ whole genome shotgun (WGS) entry which is preliminary data.</text>
</comment>
<feature type="domain" description="DUF6788" evidence="1">
    <location>
        <begin position="13"/>
        <end position="76"/>
    </location>
</feature>
<accession>A0ABV6Z152</accession>
<organism evidence="2 3">
    <name type="scientific">candidate division CSSED10-310 bacterium</name>
    <dbReference type="NCBI Taxonomy" id="2855610"/>
    <lineage>
        <taxon>Bacteria</taxon>
        <taxon>Bacteria division CSSED10-310</taxon>
    </lineage>
</organism>
<proteinExistence type="predicted"/>
<dbReference type="InterPro" id="IPR046738">
    <property type="entry name" value="DUF6788"/>
</dbReference>
<name>A0ABV6Z152_UNCC1</name>
<gene>
    <name evidence="2" type="ORF">ACFL27_18295</name>
</gene>
<dbReference type="Proteomes" id="UP001594351">
    <property type="component" value="Unassembled WGS sequence"/>
</dbReference>
<evidence type="ECO:0000313" key="2">
    <source>
        <dbReference type="EMBL" id="MFC1852149.1"/>
    </source>
</evidence>
<reference evidence="2 3" key="1">
    <citation type="submission" date="2024-09" db="EMBL/GenBank/DDBJ databases">
        <title>Laminarin stimulates single cell rates of sulfate reduction while oxygen inhibits transcriptomic activity in coastal marine sediment.</title>
        <authorList>
            <person name="Lindsay M."/>
            <person name="Orcutt B."/>
            <person name="Emerson D."/>
            <person name="Stepanauskas R."/>
            <person name="D'Angelo T."/>
        </authorList>
    </citation>
    <scope>NUCLEOTIDE SEQUENCE [LARGE SCALE GENOMIC DNA]</scope>
    <source>
        <strain evidence="2">SAG AM-311-K15</strain>
    </source>
</reference>
<dbReference type="EMBL" id="JBHPBY010000272">
    <property type="protein sequence ID" value="MFC1852149.1"/>
    <property type="molecule type" value="Genomic_DNA"/>
</dbReference>
<protein>
    <submittedName>
        <fullName evidence="2">DUF6788 family protein</fullName>
    </submittedName>
</protein>
<dbReference type="Pfam" id="PF20586">
    <property type="entry name" value="DUF6788"/>
    <property type="match status" value="1"/>
</dbReference>
<keyword evidence="3" id="KW-1185">Reference proteome</keyword>
<evidence type="ECO:0000259" key="1">
    <source>
        <dbReference type="Pfam" id="PF20586"/>
    </source>
</evidence>
<evidence type="ECO:0000313" key="3">
    <source>
        <dbReference type="Proteomes" id="UP001594351"/>
    </source>
</evidence>
<sequence>MARKKQTSEQGKDILACVRKIRPFIIGSLNITHKKCGSPTCRCATKGELHETSFLTWKVDKKTHSLYVPKHMRNEVKKWIEEGKKLKRLIKEMSEAQKEFLKSKRKNK</sequence>